<keyword evidence="6" id="KW-1185">Reference proteome</keyword>
<dbReference type="InterPro" id="IPR050204">
    <property type="entry name" value="AraC_XylS_family_regulators"/>
</dbReference>
<evidence type="ECO:0000313" key="5">
    <source>
        <dbReference type="EMBL" id="MFC4362449.1"/>
    </source>
</evidence>
<feature type="domain" description="HTH araC/xylS-type" evidence="4">
    <location>
        <begin position="205"/>
        <end position="303"/>
    </location>
</feature>
<dbReference type="PANTHER" id="PTHR46796">
    <property type="entry name" value="HTH-TYPE TRANSCRIPTIONAL ACTIVATOR RHAS-RELATED"/>
    <property type="match status" value="1"/>
</dbReference>
<organism evidence="5 6">
    <name type="scientific">Simiduia curdlanivorans</name>
    <dbReference type="NCBI Taxonomy" id="1492769"/>
    <lineage>
        <taxon>Bacteria</taxon>
        <taxon>Pseudomonadati</taxon>
        <taxon>Pseudomonadota</taxon>
        <taxon>Gammaproteobacteria</taxon>
        <taxon>Cellvibrionales</taxon>
        <taxon>Cellvibrionaceae</taxon>
        <taxon>Simiduia</taxon>
    </lineage>
</organism>
<dbReference type="SUPFAM" id="SSF52317">
    <property type="entry name" value="Class I glutamine amidotransferase-like"/>
    <property type="match status" value="1"/>
</dbReference>
<comment type="caution">
    <text evidence="5">The sequence shown here is derived from an EMBL/GenBank/DDBJ whole genome shotgun (WGS) entry which is preliminary data.</text>
</comment>
<evidence type="ECO:0000313" key="6">
    <source>
        <dbReference type="Proteomes" id="UP001595840"/>
    </source>
</evidence>
<sequence length="309" mass="34625">MTSQHLPISVLFYELADSSGMAREVMLQALETANRVLGKQIFSIAQSRDHNALRMFSGQVVVLIGSMLWPKRGHQNVDLNELVLLQIKRNVHVMALGNAVVHLAASGALDGKRVSAHWQLLDSLRIKFPALNPSAALFEWAPPLTTCAGELASLHLALHWIRLLCGAGIATQVADWLQCDKIRQGNERQKVPLQTHLGSQEPKLLEGVLLMEANIEEPLATSEIADYLGISRRQLERLFKKYLQEVPSRYYLNLRLDAAKKLLLESNLSIVEIGSRCGFSSGPHFSTAYRQRFQQTPREERSQFLNSVD</sequence>
<dbReference type="PROSITE" id="PS01124">
    <property type="entry name" value="HTH_ARAC_FAMILY_2"/>
    <property type="match status" value="1"/>
</dbReference>
<evidence type="ECO:0000256" key="1">
    <source>
        <dbReference type="ARBA" id="ARBA00023015"/>
    </source>
</evidence>
<dbReference type="SMART" id="SM00342">
    <property type="entry name" value="HTH_ARAC"/>
    <property type="match status" value="1"/>
</dbReference>
<evidence type="ECO:0000256" key="2">
    <source>
        <dbReference type="ARBA" id="ARBA00023125"/>
    </source>
</evidence>
<dbReference type="PROSITE" id="PS00041">
    <property type="entry name" value="HTH_ARAC_FAMILY_1"/>
    <property type="match status" value="1"/>
</dbReference>
<dbReference type="InterPro" id="IPR029062">
    <property type="entry name" value="Class_I_gatase-like"/>
</dbReference>
<protein>
    <submittedName>
        <fullName evidence="5">GlxA family transcriptional regulator</fullName>
    </submittedName>
</protein>
<name>A0ABV8V3G5_9GAMM</name>
<accession>A0ABV8V3G5</accession>
<evidence type="ECO:0000256" key="3">
    <source>
        <dbReference type="ARBA" id="ARBA00023163"/>
    </source>
</evidence>
<keyword evidence="1" id="KW-0805">Transcription regulation</keyword>
<proteinExistence type="predicted"/>
<dbReference type="SUPFAM" id="SSF46689">
    <property type="entry name" value="Homeodomain-like"/>
    <property type="match status" value="2"/>
</dbReference>
<dbReference type="Pfam" id="PF01965">
    <property type="entry name" value="DJ-1_PfpI"/>
    <property type="match status" value="1"/>
</dbReference>
<keyword evidence="3" id="KW-0804">Transcription</keyword>
<dbReference type="Pfam" id="PF12833">
    <property type="entry name" value="HTH_18"/>
    <property type="match status" value="1"/>
</dbReference>
<dbReference type="Gene3D" id="1.10.10.60">
    <property type="entry name" value="Homeodomain-like"/>
    <property type="match status" value="1"/>
</dbReference>
<reference evidence="6" key="1">
    <citation type="journal article" date="2019" name="Int. J. Syst. Evol. Microbiol.">
        <title>The Global Catalogue of Microorganisms (GCM) 10K type strain sequencing project: providing services to taxonomists for standard genome sequencing and annotation.</title>
        <authorList>
            <consortium name="The Broad Institute Genomics Platform"/>
            <consortium name="The Broad Institute Genome Sequencing Center for Infectious Disease"/>
            <person name="Wu L."/>
            <person name="Ma J."/>
        </authorList>
    </citation>
    <scope>NUCLEOTIDE SEQUENCE [LARGE SCALE GENOMIC DNA]</scope>
    <source>
        <strain evidence="6">CECT 8570</strain>
    </source>
</reference>
<dbReference type="Gene3D" id="3.40.50.880">
    <property type="match status" value="1"/>
</dbReference>
<dbReference type="EMBL" id="JBHSCX010000006">
    <property type="protein sequence ID" value="MFC4362449.1"/>
    <property type="molecule type" value="Genomic_DNA"/>
</dbReference>
<keyword evidence="2" id="KW-0238">DNA-binding</keyword>
<evidence type="ECO:0000259" key="4">
    <source>
        <dbReference type="PROSITE" id="PS01124"/>
    </source>
</evidence>
<dbReference type="RefSeq" id="WP_290260510.1">
    <property type="nucleotide sequence ID" value="NZ_JAUFQG010000004.1"/>
</dbReference>
<dbReference type="InterPro" id="IPR002818">
    <property type="entry name" value="DJ-1/PfpI"/>
</dbReference>
<dbReference type="InterPro" id="IPR018062">
    <property type="entry name" value="HTH_AraC-typ_CS"/>
</dbReference>
<dbReference type="Proteomes" id="UP001595840">
    <property type="component" value="Unassembled WGS sequence"/>
</dbReference>
<dbReference type="InterPro" id="IPR018060">
    <property type="entry name" value="HTH_AraC"/>
</dbReference>
<gene>
    <name evidence="5" type="ORF">ACFOX3_09050</name>
</gene>
<dbReference type="InterPro" id="IPR009057">
    <property type="entry name" value="Homeodomain-like_sf"/>
</dbReference>
<dbReference type="PANTHER" id="PTHR46796:SF6">
    <property type="entry name" value="ARAC SUBFAMILY"/>
    <property type="match status" value="1"/>
</dbReference>